<reference evidence="1" key="1">
    <citation type="submission" date="2019-11" db="EMBL/GenBank/DDBJ databases">
        <title>Nori genome reveals adaptations in red seaweeds to the harsh intertidal environment.</title>
        <authorList>
            <person name="Wang D."/>
            <person name="Mao Y."/>
        </authorList>
    </citation>
    <scope>NUCLEOTIDE SEQUENCE</scope>
    <source>
        <tissue evidence="1">Gametophyte</tissue>
    </source>
</reference>
<organism evidence="1 2">
    <name type="scientific">Pyropia yezoensis</name>
    <name type="common">Susabi-nori</name>
    <name type="synonym">Porphyra yezoensis</name>
    <dbReference type="NCBI Taxonomy" id="2788"/>
    <lineage>
        <taxon>Eukaryota</taxon>
        <taxon>Rhodophyta</taxon>
        <taxon>Bangiophyceae</taxon>
        <taxon>Bangiales</taxon>
        <taxon>Bangiaceae</taxon>
        <taxon>Pyropia</taxon>
    </lineage>
</organism>
<protein>
    <submittedName>
        <fullName evidence="1">Uncharacterized protein</fullName>
    </submittedName>
</protein>
<sequence length="133" mass="14446">MWRRVCGTPWHALIGCIGHVFVLAVPQTRTVPPHGSSQSHVAFHLAHSATSLMDIRLLTLYGNCVGLRDCLGLNLLVRPPTASARALLRRTSTLRSAAASHPSLGQLRRAACRSLPPPPTRSFERDDKPGVGR</sequence>
<proteinExistence type="predicted"/>
<gene>
    <name evidence="1" type="ORF">I4F81_007884</name>
</gene>
<comment type="caution">
    <text evidence="1">The sequence shown here is derived from an EMBL/GenBank/DDBJ whole genome shotgun (WGS) entry which is preliminary data.</text>
</comment>
<keyword evidence="2" id="KW-1185">Reference proteome</keyword>
<dbReference type="Proteomes" id="UP000798662">
    <property type="component" value="Chromosome 2"/>
</dbReference>
<name>A0ACC3C5B4_PYRYE</name>
<evidence type="ECO:0000313" key="1">
    <source>
        <dbReference type="EMBL" id="KAK1865352.1"/>
    </source>
</evidence>
<evidence type="ECO:0000313" key="2">
    <source>
        <dbReference type="Proteomes" id="UP000798662"/>
    </source>
</evidence>
<accession>A0ACC3C5B4</accession>
<dbReference type="EMBL" id="CM020619">
    <property type="protein sequence ID" value="KAK1865352.1"/>
    <property type="molecule type" value="Genomic_DNA"/>
</dbReference>